<reference evidence="2" key="1">
    <citation type="submission" date="2014-09" db="EMBL/GenBank/DDBJ databases">
        <authorList>
            <person name="Magalhaes I.L.F."/>
            <person name="Oliveira U."/>
            <person name="Santos F.R."/>
            <person name="Vidigal T.H.D.A."/>
            <person name="Brescovit A.D."/>
            <person name="Santos A.J."/>
        </authorList>
    </citation>
    <scope>NUCLEOTIDE SEQUENCE</scope>
    <source>
        <tissue evidence="2">Shoot tissue taken approximately 20 cm above the soil surface</tissue>
    </source>
</reference>
<proteinExistence type="predicted"/>
<dbReference type="EMBL" id="GBRH01170502">
    <property type="protein sequence ID" value="JAE27394.1"/>
    <property type="molecule type" value="Transcribed_RNA"/>
</dbReference>
<protein>
    <submittedName>
        <fullName evidence="2">Uncharacterized protein</fullName>
    </submittedName>
</protein>
<sequence length="23" mass="2724">MKVEGNNGTFCNTKNNRRQFDHI</sequence>
<evidence type="ECO:0000256" key="1">
    <source>
        <dbReference type="SAM" id="MobiDB-lite"/>
    </source>
</evidence>
<accession>A0A0A9GV30</accession>
<dbReference type="AlphaFoldDB" id="A0A0A9GV30"/>
<name>A0A0A9GV30_ARUDO</name>
<evidence type="ECO:0000313" key="2">
    <source>
        <dbReference type="EMBL" id="JAE27394.1"/>
    </source>
</evidence>
<reference evidence="2" key="2">
    <citation type="journal article" date="2015" name="Data Brief">
        <title>Shoot transcriptome of the giant reed, Arundo donax.</title>
        <authorList>
            <person name="Barrero R.A."/>
            <person name="Guerrero F.D."/>
            <person name="Moolhuijzen P."/>
            <person name="Goolsby J.A."/>
            <person name="Tidwell J."/>
            <person name="Bellgard S.E."/>
            <person name="Bellgard M.I."/>
        </authorList>
    </citation>
    <scope>NUCLEOTIDE SEQUENCE</scope>
    <source>
        <tissue evidence="2">Shoot tissue taken approximately 20 cm above the soil surface</tissue>
    </source>
</reference>
<organism evidence="2">
    <name type="scientific">Arundo donax</name>
    <name type="common">Giant reed</name>
    <name type="synonym">Donax arundinaceus</name>
    <dbReference type="NCBI Taxonomy" id="35708"/>
    <lineage>
        <taxon>Eukaryota</taxon>
        <taxon>Viridiplantae</taxon>
        <taxon>Streptophyta</taxon>
        <taxon>Embryophyta</taxon>
        <taxon>Tracheophyta</taxon>
        <taxon>Spermatophyta</taxon>
        <taxon>Magnoliopsida</taxon>
        <taxon>Liliopsida</taxon>
        <taxon>Poales</taxon>
        <taxon>Poaceae</taxon>
        <taxon>PACMAD clade</taxon>
        <taxon>Arundinoideae</taxon>
        <taxon>Arundineae</taxon>
        <taxon>Arundo</taxon>
    </lineage>
</organism>
<feature type="region of interest" description="Disordered" evidence="1">
    <location>
        <begin position="1"/>
        <end position="23"/>
    </location>
</feature>
<feature type="compositionally biased region" description="Polar residues" evidence="1">
    <location>
        <begin position="1"/>
        <end position="14"/>
    </location>
</feature>